<feature type="transmembrane region" description="Helical" evidence="6">
    <location>
        <begin position="255"/>
        <end position="272"/>
    </location>
</feature>
<keyword evidence="8" id="KW-1185">Reference proteome</keyword>
<evidence type="ECO:0000256" key="1">
    <source>
        <dbReference type="ARBA" id="ARBA00004141"/>
    </source>
</evidence>
<dbReference type="InterPro" id="IPR022493">
    <property type="entry name" value="CHP03716_TM_YkoY"/>
</dbReference>
<feature type="transmembrane region" description="Helical" evidence="6">
    <location>
        <begin position="146"/>
        <end position="169"/>
    </location>
</feature>
<dbReference type="PANTHER" id="PTHR30238">
    <property type="entry name" value="MEMBRANE BOUND PREDICTED REDOX MODULATOR"/>
    <property type="match status" value="1"/>
</dbReference>
<dbReference type="PANTHER" id="PTHR30238:SF4">
    <property type="entry name" value="SLL1022 PROTEIN"/>
    <property type="match status" value="1"/>
</dbReference>
<proteinExistence type="inferred from homology"/>
<evidence type="ECO:0000256" key="6">
    <source>
        <dbReference type="SAM" id="Phobius"/>
    </source>
</evidence>
<keyword evidence="5 6" id="KW-0472">Membrane</keyword>
<accession>A0ABX6LWT2</accession>
<evidence type="ECO:0000313" key="7">
    <source>
        <dbReference type="EMBL" id="QJC95888.1"/>
    </source>
</evidence>
<keyword evidence="3 6" id="KW-0812">Transmembrane</keyword>
<keyword evidence="4 6" id="KW-1133">Transmembrane helix</keyword>
<organism evidence="7 8">
    <name type="scientific">Bacillus mojavensis</name>
    <dbReference type="NCBI Taxonomy" id="72360"/>
    <lineage>
        <taxon>Bacteria</taxon>
        <taxon>Bacillati</taxon>
        <taxon>Bacillota</taxon>
        <taxon>Bacilli</taxon>
        <taxon>Bacillales</taxon>
        <taxon>Bacillaceae</taxon>
        <taxon>Bacillus</taxon>
    </lineage>
</organism>
<feature type="transmembrane region" description="Helical" evidence="6">
    <location>
        <begin position="214"/>
        <end position="235"/>
    </location>
</feature>
<comment type="subcellular location">
    <subcellularLocation>
        <location evidence="1">Membrane</location>
        <topology evidence="1">Multi-pass membrane protein</topology>
    </subcellularLocation>
</comment>
<protein>
    <submittedName>
        <fullName evidence="7">Membrane protein YkoY</fullName>
    </submittedName>
</protein>
<feature type="transmembrane region" description="Helical" evidence="6">
    <location>
        <begin position="38"/>
        <end position="64"/>
    </location>
</feature>
<evidence type="ECO:0000256" key="2">
    <source>
        <dbReference type="ARBA" id="ARBA00007511"/>
    </source>
</evidence>
<feature type="transmembrane region" description="Helical" evidence="6">
    <location>
        <begin position="104"/>
        <end position="125"/>
    </location>
</feature>
<feature type="transmembrane region" description="Helical" evidence="6">
    <location>
        <begin position="181"/>
        <end position="202"/>
    </location>
</feature>
<evidence type="ECO:0000256" key="4">
    <source>
        <dbReference type="ARBA" id="ARBA00022989"/>
    </source>
</evidence>
<reference evidence="7 8" key="1">
    <citation type="submission" date="2020-04" db="EMBL/GenBank/DDBJ databases">
        <title>Plant growth promoting and environmental Bacillus: genomic and epigenetic comparison.</title>
        <authorList>
            <person name="Reva O.N."/>
            <person name="Lutz S."/>
            <person name="Ahrens C.H."/>
        </authorList>
    </citation>
    <scope>NUCLEOTIDE SEQUENCE [LARGE SCALE GENOMIC DNA]</scope>
    <source>
        <strain evidence="7 8">UCMB5075</strain>
    </source>
</reference>
<evidence type="ECO:0000313" key="8">
    <source>
        <dbReference type="Proteomes" id="UP000501048"/>
    </source>
</evidence>
<dbReference type="EMBL" id="CP051464">
    <property type="protein sequence ID" value="QJC95888.1"/>
    <property type="molecule type" value="Genomic_DNA"/>
</dbReference>
<dbReference type="Pfam" id="PF03741">
    <property type="entry name" value="TerC"/>
    <property type="match status" value="1"/>
</dbReference>
<dbReference type="NCBIfam" id="TIGR03716">
    <property type="entry name" value="R_switched_YkoY"/>
    <property type="match status" value="1"/>
</dbReference>
<gene>
    <name evidence="7" type="primary">ykoY</name>
    <name evidence="7" type="ORF">HC660_14120</name>
</gene>
<dbReference type="InterPro" id="IPR005496">
    <property type="entry name" value="Integral_membrane_TerC"/>
</dbReference>
<name>A0ABX6LWT2_BACMO</name>
<comment type="similarity">
    <text evidence="2">Belongs to the TerC family.</text>
</comment>
<evidence type="ECO:0000256" key="5">
    <source>
        <dbReference type="ARBA" id="ARBA00023136"/>
    </source>
</evidence>
<evidence type="ECO:0000256" key="3">
    <source>
        <dbReference type="ARBA" id="ARBA00022692"/>
    </source>
</evidence>
<feature type="transmembrane region" description="Helical" evidence="6">
    <location>
        <begin position="76"/>
        <end position="98"/>
    </location>
</feature>
<sequence>MSAKVFFACPAGIRSDEEKENNFFGRVSFMDAALLLEYGWVLLVLIGLEGILAADNALVMAVMVKHLPEEQRKKALFYGLAGAFVLRFGSLFAISFLVNVWQVQAIGALYLLYIAASHLLKRYVFKKEDNHKVTKQSGFWPTVIKVELADIAFAVDSILAAVALAVTLPGTSLPKIGGLDGGQFLVILAGGIIGLVIMRFAASMFVKLLKERPSLETAAFVIVGWVGVKLALYTLAHDDIAIVSSHFIHSGTWKLIFWVVLAAIAVCGWFMSGSKKQTEDAQNEQNNRSQERA</sequence>
<dbReference type="Proteomes" id="UP000501048">
    <property type="component" value="Chromosome"/>
</dbReference>